<comment type="caution">
    <text evidence="2">The sequence shown here is derived from an EMBL/GenBank/DDBJ whole genome shotgun (WGS) entry which is preliminary data.</text>
</comment>
<proteinExistence type="predicted"/>
<dbReference type="EMBL" id="WHVB01000051">
    <property type="protein sequence ID" value="KAF8464931.1"/>
    <property type="molecule type" value="Genomic_DNA"/>
</dbReference>
<reference evidence="2" key="2">
    <citation type="journal article" date="2020" name="Nat. Commun.">
        <title>Large-scale genome sequencing of mycorrhizal fungi provides insights into the early evolution of symbiotic traits.</title>
        <authorList>
            <person name="Miyauchi S."/>
            <person name="Kiss E."/>
            <person name="Kuo A."/>
            <person name="Drula E."/>
            <person name="Kohler A."/>
            <person name="Sanchez-Garcia M."/>
            <person name="Morin E."/>
            <person name="Andreopoulos B."/>
            <person name="Barry K.W."/>
            <person name="Bonito G."/>
            <person name="Buee M."/>
            <person name="Carver A."/>
            <person name="Chen C."/>
            <person name="Cichocki N."/>
            <person name="Clum A."/>
            <person name="Culley D."/>
            <person name="Crous P.W."/>
            <person name="Fauchery L."/>
            <person name="Girlanda M."/>
            <person name="Hayes R.D."/>
            <person name="Keri Z."/>
            <person name="LaButti K."/>
            <person name="Lipzen A."/>
            <person name="Lombard V."/>
            <person name="Magnuson J."/>
            <person name="Maillard F."/>
            <person name="Murat C."/>
            <person name="Nolan M."/>
            <person name="Ohm R.A."/>
            <person name="Pangilinan J."/>
            <person name="Pereira M.F."/>
            <person name="Perotto S."/>
            <person name="Peter M."/>
            <person name="Pfister S."/>
            <person name="Riley R."/>
            <person name="Sitrit Y."/>
            <person name="Stielow J.B."/>
            <person name="Szollosi G."/>
            <person name="Zifcakova L."/>
            <person name="Stursova M."/>
            <person name="Spatafora J.W."/>
            <person name="Tedersoo L."/>
            <person name="Vaario L.M."/>
            <person name="Yamada A."/>
            <person name="Yan M."/>
            <person name="Wang P."/>
            <person name="Xu J."/>
            <person name="Bruns T."/>
            <person name="Baldrian P."/>
            <person name="Vilgalys R."/>
            <person name="Dunand C."/>
            <person name="Henrissat B."/>
            <person name="Grigoriev I.V."/>
            <person name="Hibbett D."/>
            <person name="Nagy L.G."/>
            <person name="Martin F.M."/>
        </authorList>
    </citation>
    <scope>NUCLEOTIDE SEQUENCE</scope>
    <source>
        <strain evidence="2">Prilba</strain>
    </source>
</reference>
<evidence type="ECO:0000313" key="2">
    <source>
        <dbReference type="EMBL" id="KAF8464931.1"/>
    </source>
</evidence>
<keyword evidence="1" id="KW-0732">Signal</keyword>
<name>A0A9P5JV39_9AGAM</name>
<gene>
    <name evidence="2" type="ORF">DFH94DRAFT_784314</name>
</gene>
<reference evidence="2" key="1">
    <citation type="submission" date="2019-10" db="EMBL/GenBank/DDBJ databases">
        <authorList>
            <consortium name="DOE Joint Genome Institute"/>
            <person name="Kuo A."/>
            <person name="Miyauchi S."/>
            <person name="Kiss E."/>
            <person name="Drula E."/>
            <person name="Kohler A."/>
            <person name="Sanchez-Garcia M."/>
            <person name="Andreopoulos B."/>
            <person name="Barry K.W."/>
            <person name="Bonito G."/>
            <person name="Buee M."/>
            <person name="Carver A."/>
            <person name="Chen C."/>
            <person name="Cichocki N."/>
            <person name="Clum A."/>
            <person name="Culley D."/>
            <person name="Crous P.W."/>
            <person name="Fauchery L."/>
            <person name="Girlanda M."/>
            <person name="Hayes R."/>
            <person name="Keri Z."/>
            <person name="LaButti K."/>
            <person name="Lipzen A."/>
            <person name="Lombard V."/>
            <person name="Magnuson J."/>
            <person name="Maillard F."/>
            <person name="Morin E."/>
            <person name="Murat C."/>
            <person name="Nolan M."/>
            <person name="Ohm R."/>
            <person name="Pangilinan J."/>
            <person name="Pereira M."/>
            <person name="Perotto S."/>
            <person name="Peter M."/>
            <person name="Riley R."/>
            <person name="Sitrit Y."/>
            <person name="Stielow B."/>
            <person name="Szollosi G."/>
            <person name="Zifcakova L."/>
            <person name="Stursova M."/>
            <person name="Spatafora J.W."/>
            <person name="Tedersoo L."/>
            <person name="Vaario L.-M."/>
            <person name="Yamada A."/>
            <person name="Yan M."/>
            <person name="Wang P."/>
            <person name="Xu J."/>
            <person name="Bruns T."/>
            <person name="Baldrian P."/>
            <person name="Vilgalys R."/>
            <person name="Henrissat B."/>
            <person name="Grigoriev I.V."/>
            <person name="Hibbett D."/>
            <person name="Nagy L.G."/>
            <person name="Martin F.M."/>
        </authorList>
    </citation>
    <scope>NUCLEOTIDE SEQUENCE</scope>
    <source>
        <strain evidence="2">Prilba</strain>
    </source>
</reference>
<keyword evidence="3" id="KW-1185">Reference proteome</keyword>
<protein>
    <recommendedName>
        <fullName evidence="4">Secreted protein</fullName>
    </recommendedName>
</protein>
<accession>A0A9P5JV39</accession>
<evidence type="ECO:0000313" key="3">
    <source>
        <dbReference type="Proteomes" id="UP000759537"/>
    </source>
</evidence>
<organism evidence="2 3">
    <name type="scientific">Russula ochroleuca</name>
    <dbReference type="NCBI Taxonomy" id="152965"/>
    <lineage>
        <taxon>Eukaryota</taxon>
        <taxon>Fungi</taxon>
        <taxon>Dikarya</taxon>
        <taxon>Basidiomycota</taxon>
        <taxon>Agaricomycotina</taxon>
        <taxon>Agaricomycetes</taxon>
        <taxon>Russulales</taxon>
        <taxon>Russulaceae</taxon>
        <taxon>Russula</taxon>
    </lineage>
</organism>
<evidence type="ECO:0008006" key="4">
    <source>
        <dbReference type="Google" id="ProtNLM"/>
    </source>
</evidence>
<dbReference type="Proteomes" id="UP000759537">
    <property type="component" value="Unassembled WGS sequence"/>
</dbReference>
<sequence>MFLFLIPVLFLFSLNLLIHPIPRLTTLPLVVTTFHNNSSNQTSSEGPLLHLIQQYRAKSEIALRPPRPLHRPYQFTPAHVPQKRYYQVRCKTFPRSLRCLAHWKEPRFKM</sequence>
<evidence type="ECO:0000256" key="1">
    <source>
        <dbReference type="SAM" id="SignalP"/>
    </source>
</evidence>
<feature type="signal peptide" evidence="1">
    <location>
        <begin position="1"/>
        <end position="20"/>
    </location>
</feature>
<dbReference type="AlphaFoldDB" id="A0A9P5JV39"/>
<feature type="chain" id="PRO_5040242814" description="Secreted protein" evidence="1">
    <location>
        <begin position="21"/>
        <end position="110"/>
    </location>
</feature>